<feature type="region of interest" description="Disordered" evidence="1">
    <location>
        <begin position="1"/>
        <end position="85"/>
    </location>
</feature>
<feature type="region of interest" description="Disordered" evidence="1">
    <location>
        <begin position="821"/>
        <end position="842"/>
    </location>
</feature>
<dbReference type="Proteomes" id="UP000433883">
    <property type="component" value="Unassembled WGS sequence"/>
</dbReference>
<reference evidence="2 3" key="1">
    <citation type="submission" date="2019-11" db="EMBL/GenBank/DDBJ databases">
        <title>Venturia inaequalis Genome Resource.</title>
        <authorList>
            <person name="Lichtner F.J."/>
        </authorList>
    </citation>
    <scope>NUCLEOTIDE SEQUENCE [LARGE SCALE GENOMIC DNA]</scope>
    <source>
        <strain evidence="2">Bline_iso_100314</strain>
    </source>
</reference>
<evidence type="ECO:0000256" key="1">
    <source>
        <dbReference type="SAM" id="MobiDB-lite"/>
    </source>
</evidence>
<accession>A0A8H3YUI1</accession>
<dbReference type="InterPro" id="IPR025040">
    <property type="entry name" value="DUF3984"/>
</dbReference>
<feature type="compositionally biased region" description="Basic residues" evidence="1">
    <location>
        <begin position="68"/>
        <end position="77"/>
    </location>
</feature>
<name>A0A8H3YUI1_VENIN</name>
<feature type="compositionally biased region" description="Acidic residues" evidence="1">
    <location>
        <begin position="300"/>
        <end position="313"/>
    </location>
</feature>
<feature type="compositionally biased region" description="Polar residues" evidence="1">
    <location>
        <begin position="204"/>
        <end position="215"/>
    </location>
</feature>
<protein>
    <submittedName>
        <fullName evidence="2">Uncharacterized protein</fullName>
    </submittedName>
</protein>
<sequence length="960" mass="106375">MDKMERPSSRRSRRSFPNLQHLSLAPLSSRFPIDDDGYEQNAQEVSTPTSSYIQGKSAPTTPSILSRSHSRQRKGKKLFIQESPYAPNLDMANQMINSKSTSALLAHGQQHPSRRSTGTHSPVAVRHAKNPSQPDDEWLHRAGLAIASEMRQTKGQAWIVSRDSSTSLVDQSAPEHSYTHDHLHAARPGPHFGDFEDGFVTPKFSRNPSRTPSAKTSRRGSRVGSKMDFMTPMDARTPAQWTADGYFDNLDTAEPDFVDMEDEGADDEEEVSRLAKQKGSGLGGFVDRLVGFSLFNVDEDAETEEDDEPEETAEQVAKRKQLEKKRRRAQLERAASSSAIATSRAETVQPPQPQGEEGTNVAFMAAELDLGELRLTVAKSDFEVHSTTTALFSRPETQDGTSRRLHLDLCNLGRSWVQRGRGLQLQVKVLVEGKPPCPALLQSLNTIICKAKTWSQLGLKASSVTSTQDSSERHGIETVAIALSYDAHSREQSKDNVHRLCYTMPATDVVPPAGIEVLGLDAVRLELGIERKTGAKKRKQRKQKENIQNDGCRLDEPYLLHSSMLLQPLLLIATEEDAILRESPTDSGYESLFSTQTSHGEGDDEMLLTGVEAIEEDENGMLDVPAASTSSLVGSYSDMQTSTGLALIGVKDHHPKKRSADFHDASDELEPLVIPPDCITSLVDAVLRLSIEEKPWRLRQGLRVRSNCIVSRLSDISPGLWSPGYLKEMSTRAPLLPTVAHALSHSIYINATSPTLKARLQTLLYYGIDDDADGEADEEFSIRGTDEIAPKTRFELMSALLWQVMQKRLYRPDTTRRLKSLTKGLETTDEPANGEADENLFPSTDADGGGQHCGNDFMFQDGDDDENDIMEYADFEEDLEDEFLFEERNYLKSVADGDEDGLMLHGQTSVEHAEEGETDLMLQDHPAAEGDEEEHEDLFGRSDGTVDLDEDDLLLQDLDG</sequence>
<feature type="compositionally biased region" description="Low complexity" evidence="1">
    <location>
        <begin position="332"/>
        <end position="347"/>
    </location>
</feature>
<comment type="caution">
    <text evidence="2">The sequence shown here is derived from an EMBL/GenBank/DDBJ whole genome shotgun (WGS) entry which is preliminary data.</text>
</comment>
<feature type="compositionally biased region" description="Basic residues" evidence="1">
    <location>
        <begin position="318"/>
        <end position="328"/>
    </location>
</feature>
<feature type="region of interest" description="Disordered" evidence="1">
    <location>
        <begin position="927"/>
        <end position="960"/>
    </location>
</feature>
<proteinExistence type="predicted"/>
<gene>
    <name evidence="2" type="ORF">BLS_004032</name>
</gene>
<feature type="region of interest" description="Disordered" evidence="1">
    <location>
        <begin position="103"/>
        <end position="136"/>
    </location>
</feature>
<feature type="region of interest" description="Disordered" evidence="1">
    <location>
        <begin position="300"/>
        <end position="357"/>
    </location>
</feature>
<evidence type="ECO:0000313" key="2">
    <source>
        <dbReference type="EMBL" id="KAE9972428.1"/>
    </source>
</evidence>
<dbReference type="EMBL" id="WNWQ01000262">
    <property type="protein sequence ID" value="KAE9972428.1"/>
    <property type="molecule type" value="Genomic_DNA"/>
</dbReference>
<feature type="region of interest" description="Disordered" evidence="1">
    <location>
        <begin position="202"/>
        <end position="229"/>
    </location>
</feature>
<feature type="compositionally biased region" description="Polar residues" evidence="1">
    <location>
        <begin position="40"/>
        <end position="67"/>
    </location>
</feature>
<feature type="compositionally biased region" description="Acidic residues" evidence="1">
    <location>
        <begin position="946"/>
        <end position="960"/>
    </location>
</feature>
<dbReference type="AlphaFoldDB" id="A0A8H3YUI1"/>
<organism evidence="2 3">
    <name type="scientific">Venturia inaequalis</name>
    <name type="common">Apple scab fungus</name>
    <dbReference type="NCBI Taxonomy" id="5025"/>
    <lineage>
        <taxon>Eukaryota</taxon>
        <taxon>Fungi</taxon>
        <taxon>Dikarya</taxon>
        <taxon>Ascomycota</taxon>
        <taxon>Pezizomycotina</taxon>
        <taxon>Dothideomycetes</taxon>
        <taxon>Pleosporomycetidae</taxon>
        <taxon>Venturiales</taxon>
        <taxon>Venturiaceae</taxon>
        <taxon>Venturia</taxon>
    </lineage>
</organism>
<dbReference type="Pfam" id="PF13136">
    <property type="entry name" value="DUF3984"/>
    <property type="match status" value="1"/>
</dbReference>
<evidence type="ECO:0000313" key="3">
    <source>
        <dbReference type="Proteomes" id="UP000433883"/>
    </source>
</evidence>